<evidence type="ECO:0000256" key="3">
    <source>
        <dbReference type="ARBA" id="ARBA00022729"/>
    </source>
</evidence>
<gene>
    <name evidence="4" type="ORF">FHK81_07960</name>
</gene>
<accession>A0A558BB52</accession>
<name>A0A558BB52_9GAMM</name>
<dbReference type="Gene3D" id="3.40.190.10">
    <property type="entry name" value="Periplasmic binding protein-like II"/>
    <property type="match status" value="2"/>
</dbReference>
<comment type="subcellular location">
    <subcellularLocation>
        <location evidence="1">Periplasm</location>
    </subcellularLocation>
</comment>
<protein>
    <submittedName>
        <fullName evidence="4">Nitrate ABC transporter substrate-binding protein</fullName>
    </submittedName>
</protein>
<sequence>MHRRRFLQLSLAAGLAASLPGCGRGDPLRVGIHPWIGYEPLYLAEEFGWLPDTVQLVKGTAARDSMSGLLSGQLDAAALTLDEALRVCSAGVDLRLVAVTNVSVGADMLLVRPDITAIEQLKGRAVGVELNGVSGVMLLHLLERAGLTTGDISVVDIPVDQHLEAWNNGLIDASVCYQPVAARLEQAGAVSLFDSRELPDTIFDVLAVTHRAEGRQPGPIKDLVAGHFAGYRYLVRNLHDAVYRIATRQGMAPELIRQALATVMLPDLAANQRYLAKNGTIETTAIHLAGLLEREGLMDKHPEHERIASQQFLPRRAE</sequence>
<dbReference type="SUPFAM" id="SSF53850">
    <property type="entry name" value="Periplasmic binding protein-like II"/>
    <property type="match status" value="1"/>
</dbReference>
<dbReference type="EMBL" id="VMRX01000019">
    <property type="protein sequence ID" value="TVT33720.1"/>
    <property type="molecule type" value="Genomic_DNA"/>
</dbReference>
<evidence type="ECO:0000256" key="2">
    <source>
        <dbReference type="ARBA" id="ARBA00010742"/>
    </source>
</evidence>
<comment type="similarity">
    <text evidence="2">Belongs to the bacterial solute-binding protein SsuA/TauA family.</text>
</comment>
<dbReference type="Proteomes" id="UP000319142">
    <property type="component" value="Unassembled WGS sequence"/>
</dbReference>
<reference evidence="4 5" key="1">
    <citation type="submission" date="2019-07" db="EMBL/GenBank/DDBJ databases">
        <title>The pathways for chlorine oxyanion respiration interact through the shared metabolite chlorate.</title>
        <authorList>
            <person name="Barnum T.P."/>
            <person name="Cheng Y."/>
            <person name="Hill K.A."/>
            <person name="Lucas L.N."/>
            <person name="Carlson H.K."/>
            <person name="Coates J.D."/>
        </authorList>
    </citation>
    <scope>NUCLEOTIDE SEQUENCE [LARGE SCALE GENOMIC DNA]</scope>
    <source>
        <strain evidence="4">UCB</strain>
    </source>
</reference>
<evidence type="ECO:0000313" key="5">
    <source>
        <dbReference type="Proteomes" id="UP000319142"/>
    </source>
</evidence>
<dbReference type="AlphaFoldDB" id="A0A558BB52"/>
<comment type="caution">
    <text evidence="4">The sequence shown here is derived from an EMBL/GenBank/DDBJ whole genome shotgun (WGS) entry which is preliminary data.</text>
</comment>
<proteinExistence type="inferred from homology"/>
<keyword evidence="3" id="KW-0732">Signal</keyword>
<organism evidence="4 5">
    <name type="scientific">Marinobacter vinifirmus</name>
    <dbReference type="NCBI Taxonomy" id="355591"/>
    <lineage>
        <taxon>Bacteria</taxon>
        <taxon>Pseudomonadati</taxon>
        <taxon>Pseudomonadota</taxon>
        <taxon>Gammaproteobacteria</taxon>
        <taxon>Pseudomonadales</taxon>
        <taxon>Marinobacteraceae</taxon>
        <taxon>Marinobacter</taxon>
    </lineage>
</organism>
<dbReference type="PANTHER" id="PTHR30024">
    <property type="entry name" value="ALIPHATIC SULFONATES-BINDING PROTEIN-RELATED"/>
    <property type="match status" value="1"/>
</dbReference>
<dbReference type="GO" id="GO:0042597">
    <property type="term" value="C:periplasmic space"/>
    <property type="evidence" value="ECO:0007669"/>
    <property type="project" value="UniProtKB-SubCell"/>
</dbReference>
<evidence type="ECO:0000313" key="4">
    <source>
        <dbReference type="EMBL" id="TVT33720.1"/>
    </source>
</evidence>
<dbReference type="RefSeq" id="WP_273133308.1">
    <property type="nucleotide sequence ID" value="NZ_VMRX01000019.1"/>
</dbReference>
<evidence type="ECO:0000256" key="1">
    <source>
        <dbReference type="ARBA" id="ARBA00004418"/>
    </source>
</evidence>
<dbReference type="Pfam" id="PF13379">
    <property type="entry name" value="NMT1_2"/>
    <property type="match status" value="1"/>
</dbReference>
<dbReference type="PANTHER" id="PTHR30024:SF47">
    <property type="entry name" value="TAURINE-BINDING PERIPLASMIC PROTEIN"/>
    <property type="match status" value="1"/>
</dbReference>